<dbReference type="RefSeq" id="WP_138621116.1">
    <property type="nucleotide sequence ID" value="NZ_SZVP01000003.1"/>
</dbReference>
<accession>A0A8H2PNC0</accession>
<proteinExistence type="predicted"/>
<dbReference type="Pfam" id="PF10972">
    <property type="entry name" value="CsiV"/>
    <property type="match status" value="1"/>
</dbReference>
<dbReference type="OrthoDB" id="5566524at2"/>
<name>A0A8H2PNC0_9GAMM</name>
<dbReference type="EMBL" id="SZVP01000003">
    <property type="protein sequence ID" value="TMM46355.1"/>
    <property type="molecule type" value="Genomic_DNA"/>
</dbReference>
<evidence type="ECO:0000256" key="2">
    <source>
        <dbReference type="SAM" id="SignalP"/>
    </source>
</evidence>
<feature type="region of interest" description="Disordered" evidence="1">
    <location>
        <begin position="115"/>
        <end position="175"/>
    </location>
</feature>
<evidence type="ECO:0000313" key="4">
    <source>
        <dbReference type="Proteomes" id="UP000307702"/>
    </source>
</evidence>
<feature type="compositionally biased region" description="Low complexity" evidence="1">
    <location>
        <begin position="129"/>
        <end position="140"/>
    </location>
</feature>
<dbReference type="Proteomes" id="UP000307702">
    <property type="component" value="Unassembled WGS sequence"/>
</dbReference>
<comment type="caution">
    <text evidence="3">The sequence shown here is derived from an EMBL/GenBank/DDBJ whole genome shotgun (WGS) entry which is preliminary data.</text>
</comment>
<dbReference type="InterPro" id="IPR021241">
    <property type="entry name" value="CsiV"/>
</dbReference>
<feature type="compositionally biased region" description="Polar residues" evidence="1">
    <location>
        <begin position="115"/>
        <end position="126"/>
    </location>
</feature>
<gene>
    <name evidence="3" type="ORF">FCS21_05175</name>
</gene>
<feature type="signal peptide" evidence="2">
    <location>
        <begin position="1"/>
        <end position="24"/>
    </location>
</feature>
<sequence>MKYPVIISSALTSLCLLASHSSVAAQSNDSSDDQARWFEIEVILFKHVTDNSASNEKNSEQFSAIDLSSKKRNALDLLAPYLQPDIASLKKLLPNCEQAAPIFPYHITPTRLWTDEQSSDGITQSAHAGGTDIEGTGIEGSDTQATHTQDTSAEHVNATRANIKSNRASDSVTNESLHLATRQLLTEPLTEPAVETNAETQSKIYTASSIELPVYNRYPITNQTPLCVIPDQFFQQHLTLAQLERFAIDGFAIENMPKSTDGLEQWQDDDDGQITWASDEPYLLSNDSLRLHSIVERIKWSRDYAPLLHLGWRQTGESSRQATAVQLYAGEHLELTYQQAQVKKEAEQLALEIQEILTKREQDQALINQPLSVVSPEENNAAVNESALSITQQLHLQAQQQQLNSLYEQFTLLTSQLIDPVIEQSTDPLINKPTSPKNNDVNDELNTFETIQNDRAIKAIVAQLSTDITAQAAPLSLKSGPSSAFSNSANSQVTISKPLQPWSVDGLFTVHLDHYLYINTEFNIIDTSARSKSTSALTAKQKQANENEVISFKQDRRVITGEIHYFDHPDIGMVVQIRRFDPSAPADEAVTQSKK</sequence>
<feature type="chain" id="PRO_5034536906" evidence="2">
    <location>
        <begin position="25"/>
        <end position="595"/>
    </location>
</feature>
<feature type="compositionally biased region" description="Polar residues" evidence="1">
    <location>
        <begin position="141"/>
        <end position="151"/>
    </location>
</feature>
<protein>
    <submittedName>
        <fullName evidence="3">Uncharacterized protein</fullName>
    </submittedName>
</protein>
<organism evidence="3 4">
    <name type="scientific">Colwellia ponticola</name>
    <dbReference type="NCBI Taxonomy" id="2304625"/>
    <lineage>
        <taxon>Bacteria</taxon>
        <taxon>Pseudomonadati</taxon>
        <taxon>Pseudomonadota</taxon>
        <taxon>Gammaproteobacteria</taxon>
        <taxon>Alteromonadales</taxon>
        <taxon>Colwelliaceae</taxon>
        <taxon>Colwellia</taxon>
    </lineage>
</organism>
<dbReference type="AlphaFoldDB" id="A0A8H2PNC0"/>
<feature type="compositionally biased region" description="Polar residues" evidence="1">
    <location>
        <begin position="159"/>
        <end position="175"/>
    </location>
</feature>
<evidence type="ECO:0000313" key="3">
    <source>
        <dbReference type="EMBL" id="TMM46355.1"/>
    </source>
</evidence>
<reference evidence="3 4" key="1">
    <citation type="submission" date="2019-05" db="EMBL/GenBank/DDBJ databases">
        <title>Colwellia ponticola sp. nov., isolated from seawater.</title>
        <authorList>
            <person name="Yoon J.-H."/>
        </authorList>
    </citation>
    <scope>NUCLEOTIDE SEQUENCE [LARGE SCALE GENOMIC DNA]</scope>
    <source>
        <strain evidence="3 4">OISW-25</strain>
    </source>
</reference>
<evidence type="ECO:0000256" key="1">
    <source>
        <dbReference type="SAM" id="MobiDB-lite"/>
    </source>
</evidence>
<keyword evidence="2" id="KW-0732">Signal</keyword>
<keyword evidence="4" id="KW-1185">Reference proteome</keyword>